<organism evidence="2 3">
    <name type="scientific">Kocuria carniphila</name>
    <dbReference type="NCBI Taxonomy" id="262208"/>
    <lineage>
        <taxon>Bacteria</taxon>
        <taxon>Bacillati</taxon>
        <taxon>Actinomycetota</taxon>
        <taxon>Actinomycetes</taxon>
        <taxon>Micrococcales</taxon>
        <taxon>Micrococcaceae</taxon>
        <taxon>Kocuria</taxon>
    </lineage>
</organism>
<sequence length="124" mass="14474">MSRSPQQQAVDEYLSGKGLDYRPGDRMPWKAWERAVYKVSWRASAAGFLLMVIGLQGGLYTQPWFLPVTGVLLNAIWPVIIAFIPAYYRFIRVHDIVNPRHPRRKHVCVDQCDQHRHHYEVDTL</sequence>
<dbReference type="EMBL" id="JAYWLU010000011">
    <property type="protein sequence ID" value="MEX3595302.1"/>
    <property type="molecule type" value="Genomic_DNA"/>
</dbReference>
<comment type="caution">
    <text evidence="2">The sequence shown here is derived from an EMBL/GenBank/DDBJ whole genome shotgun (WGS) entry which is preliminary data.</text>
</comment>
<keyword evidence="1" id="KW-0812">Transmembrane</keyword>
<accession>A0ABV3V674</accession>
<keyword evidence="1" id="KW-1133">Transmembrane helix</keyword>
<feature type="transmembrane region" description="Helical" evidence="1">
    <location>
        <begin position="64"/>
        <end position="88"/>
    </location>
</feature>
<evidence type="ECO:0000313" key="3">
    <source>
        <dbReference type="Proteomes" id="UP001558481"/>
    </source>
</evidence>
<keyword evidence="3" id="KW-1185">Reference proteome</keyword>
<reference evidence="2 3" key="1">
    <citation type="journal article" date="2024" name="Fungal Genet. Biol.">
        <title>The porcine skin microbiome exhibits broad fungal antagonism.</title>
        <authorList>
            <person name="De La Cruz K.F."/>
            <person name="Townsend E.C."/>
            <person name="Alex Cheong J.Z."/>
            <person name="Salamzade R."/>
            <person name="Liu A."/>
            <person name="Sandstrom S."/>
            <person name="Davila E."/>
            <person name="Huang L."/>
            <person name="Xu K.H."/>
            <person name="Wu S.Y."/>
            <person name="Meudt J.J."/>
            <person name="Shanmuganayagam D."/>
            <person name="Gibson A.L.F."/>
            <person name="Kalan L.R."/>
        </authorList>
    </citation>
    <scope>NUCLEOTIDE SEQUENCE [LARGE SCALE GENOMIC DNA]</scope>
    <source>
        <strain evidence="2 3">LK2625</strain>
    </source>
</reference>
<gene>
    <name evidence="2" type="ORF">VVR66_11315</name>
</gene>
<feature type="transmembrane region" description="Helical" evidence="1">
    <location>
        <begin position="39"/>
        <end position="58"/>
    </location>
</feature>
<protein>
    <submittedName>
        <fullName evidence="2">Uncharacterized protein</fullName>
    </submittedName>
</protein>
<proteinExistence type="predicted"/>
<keyword evidence="1" id="KW-0472">Membrane</keyword>
<name>A0ABV3V674_9MICC</name>
<dbReference type="Proteomes" id="UP001558481">
    <property type="component" value="Unassembled WGS sequence"/>
</dbReference>
<evidence type="ECO:0000313" key="2">
    <source>
        <dbReference type="EMBL" id="MEX3595302.1"/>
    </source>
</evidence>
<dbReference type="RefSeq" id="WP_368629615.1">
    <property type="nucleotide sequence ID" value="NZ_JAYWLU010000011.1"/>
</dbReference>
<evidence type="ECO:0000256" key="1">
    <source>
        <dbReference type="SAM" id="Phobius"/>
    </source>
</evidence>